<dbReference type="Proteomes" id="UP000295325">
    <property type="component" value="Unassembled WGS sequence"/>
</dbReference>
<gene>
    <name evidence="1" type="ORF">EDD71_1293</name>
</gene>
<dbReference type="EMBL" id="SOAZ01000029">
    <property type="protein sequence ID" value="TDT50388.1"/>
    <property type="molecule type" value="Genomic_DNA"/>
</dbReference>
<protein>
    <submittedName>
        <fullName evidence="1">Uncharacterized protein</fullName>
    </submittedName>
</protein>
<dbReference type="AlphaFoldDB" id="A0A4R7K8R0"/>
<name>A0A4R7K8R0_9CLOT</name>
<dbReference type="OrthoDB" id="1803673at2"/>
<proteinExistence type="predicted"/>
<sequence length="211" mass="24916">MKRWILIITIFIIIFCSSFSSLNIPFKIFVEDKEIKVPDGYIMKDGKLYISEDALRRDFGFNIFYDRPENRFRIYDITKMMYNARCQLFEDFARIYTPNSPDEAAELWARGIKERNGVFQYLALSESLRNEFKNLAEQTGSITWITGFSSPWVDSYKIVKEKTDESTYVYKIIFTAITSASDKFTWHAVITVGKENSKWRIIKIDKDFDIM</sequence>
<evidence type="ECO:0000313" key="2">
    <source>
        <dbReference type="Proteomes" id="UP000295325"/>
    </source>
</evidence>
<accession>A0A4R7K8R0</accession>
<keyword evidence="2" id="KW-1185">Reference proteome</keyword>
<comment type="caution">
    <text evidence="1">The sequence shown here is derived from an EMBL/GenBank/DDBJ whole genome shotgun (WGS) entry which is preliminary data.</text>
</comment>
<reference evidence="1 2" key="1">
    <citation type="submission" date="2019-03" db="EMBL/GenBank/DDBJ databases">
        <title>Genomic Encyclopedia of Type Strains, Phase IV (KMG-IV): sequencing the most valuable type-strain genomes for metagenomic binning, comparative biology and taxonomic classification.</title>
        <authorList>
            <person name="Goeker M."/>
        </authorList>
    </citation>
    <scope>NUCLEOTIDE SEQUENCE [LARGE SCALE GENOMIC DNA]</scope>
    <source>
        <strain evidence="1 2">DSM 24455</strain>
    </source>
</reference>
<evidence type="ECO:0000313" key="1">
    <source>
        <dbReference type="EMBL" id="TDT50388.1"/>
    </source>
</evidence>
<organism evidence="1 2">
    <name type="scientific">Fonticella tunisiensis</name>
    <dbReference type="NCBI Taxonomy" id="1096341"/>
    <lineage>
        <taxon>Bacteria</taxon>
        <taxon>Bacillati</taxon>
        <taxon>Bacillota</taxon>
        <taxon>Clostridia</taxon>
        <taxon>Eubacteriales</taxon>
        <taxon>Clostridiaceae</taxon>
        <taxon>Fonticella</taxon>
    </lineage>
</organism>
<dbReference type="RefSeq" id="WP_133629164.1">
    <property type="nucleotide sequence ID" value="NZ_SOAZ01000029.1"/>
</dbReference>